<name>A0A0E9S636_ANGAN</name>
<dbReference type="EMBL" id="GBXM01071713">
    <property type="protein sequence ID" value="JAH36864.1"/>
    <property type="molecule type" value="Transcribed_RNA"/>
</dbReference>
<reference evidence="1" key="2">
    <citation type="journal article" date="2015" name="Fish Shellfish Immunol.">
        <title>Early steps in the European eel (Anguilla anguilla)-Vibrio vulnificus interaction in the gills: Role of the RtxA13 toxin.</title>
        <authorList>
            <person name="Callol A."/>
            <person name="Pajuelo D."/>
            <person name="Ebbesson L."/>
            <person name="Teles M."/>
            <person name="MacKenzie S."/>
            <person name="Amaro C."/>
        </authorList>
    </citation>
    <scope>NUCLEOTIDE SEQUENCE</scope>
</reference>
<protein>
    <submittedName>
        <fullName evidence="1">Uncharacterized protein</fullName>
    </submittedName>
</protein>
<dbReference type="AlphaFoldDB" id="A0A0E9S636"/>
<accession>A0A0E9S636</accession>
<dbReference type="EMBL" id="GBXM01068352">
    <property type="protein sequence ID" value="JAH40225.1"/>
    <property type="molecule type" value="Transcribed_RNA"/>
</dbReference>
<proteinExistence type="predicted"/>
<organism evidence="1">
    <name type="scientific">Anguilla anguilla</name>
    <name type="common">European freshwater eel</name>
    <name type="synonym">Muraena anguilla</name>
    <dbReference type="NCBI Taxonomy" id="7936"/>
    <lineage>
        <taxon>Eukaryota</taxon>
        <taxon>Metazoa</taxon>
        <taxon>Chordata</taxon>
        <taxon>Craniata</taxon>
        <taxon>Vertebrata</taxon>
        <taxon>Euteleostomi</taxon>
        <taxon>Actinopterygii</taxon>
        <taxon>Neopterygii</taxon>
        <taxon>Teleostei</taxon>
        <taxon>Anguilliformes</taxon>
        <taxon>Anguillidae</taxon>
        <taxon>Anguilla</taxon>
    </lineage>
</organism>
<reference evidence="1" key="1">
    <citation type="submission" date="2014-11" db="EMBL/GenBank/DDBJ databases">
        <authorList>
            <person name="Amaro Gonzalez C."/>
        </authorList>
    </citation>
    <scope>NUCLEOTIDE SEQUENCE</scope>
</reference>
<sequence length="60" mass="6971">MKASSRYVKWWDSDEQGCLRRIVTPSAQKGCTCNYWKRPMLEIMGMETGIVNEDPLMEEA</sequence>
<evidence type="ECO:0000313" key="1">
    <source>
        <dbReference type="EMBL" id="JAH36864.1"/>
    </source>
</evidence>